<feature type="compositionally biased region" description="Acidic residues" evidence="7">
    <location>
        <begin position="345"/>
        <end position="362"/>
    </location>
</feature>
<keyword evidence="6 8" id="KW-0472">Membrane</keyword>
<organism evidence="9 10">
    <name type="scientific">Chrysochromulina tobinii</name>
    <dbReference type="NCBI Taxonomy" id="1460289"/>
    <lineage>
        <taxon>Eukaryota</taxon>
        <taxon>Haptista</taxon>
        <taxon>Haptophyta</taxon>
        <taxon>Prymnesiophyceae</taxon>
        <taxon>Prymnesiales</taxon>
        <taxon>Chrysochromulinaceae</taxon>
        <taxon>Chrysochromulina</taxon>
    </lineage>
</organism>
<dbReference type="InterPro" id="IPR009617">
    <property type="entry name" value="Seipin"/>
</dbReference>
<reference evidence="10" key="1">
    <citation type="journal article" date="2015" name="PLoS Genet.">
        <title>Genome Sequence and Transcriptome Analyses of Chrysochromulina tobin: Metabolic Tools for Enhanced Algal Fitness in the Prominent Order Prymnesiales (Haptophyceae).</title>
        <authorList>
            <person name="Hovde B.T."/>
            <person name="Deodato C.R."/>
            <person name="Hunsperger H.M."/>
            <person name="Ryken S.A."/>
            <person name="Yost W."/>
            <person name="Jha R.K."/>
            <person name="Patterson J."/>
            <person name="Monnat R.J. Jr."/>
            <person name="Barlow S.B."/>
            <person name="Starkenburg S.R."/>
            <person name="Cattolico R.A."/>
        </authorList>
    </citation>
    <scope>NUCLEOTIDE SEQUENCE</scope>
    <source>
        <strain evidence="10">CCMP291</strain>
    </source>
</reference>
<keyword evidence="3" id="KW-0256">Endoplasmic reticulum</keyword>
<evidence type="ECO:0000256" key="1">
    <source>
        <dbReference type="ARBA" id="ARBA00004477"/>
    </source>
</evidence>
<comment type="subcellular location">
    <subcellularLocation>
        <location evidence="1">Endoplasmic reticulum membrane</location>
        <topology evidence="1">Multi-pass membrane protein</topology>
    </subcellularLocation>
</comment>
<evidence type="ECO:0000313" key="10">
    <source>
        <dbReference type="Proteomes" id="UP000037460"/>
    </source>
</evidence>
<dbReference type="GO" id="GO:0140042">
    <property type="term" value="P:lipid droplet formation"/>
    <property type="evidence" value="ECO:0007669"/>
    <property type="project" value="UniProtKB-ARBA"/>
</dbReference>
<proteinExistence type="predicted"/>
<evidence type="ECO:0000256" key="6">
    <source>
        <dbReference type="ARBA" id="ARBA00023136"/>
    </source>
</evidence>
<comment type="caution">
    <text evidence="9">The sequence shown here is derived from an EMBL/GenBank/DDBJ whole genome shotgun (WGS) entry which is preliminary data.</text>
</comment>
<dbReference type="Proteomes" id="UP000037460">
    <property type="component" value="Unassembled WGS sequence"/>
</dbReference>
<dbReference type="AlphaFoldDB" id="A0A0M0J2M8"/>
<keyword evidence="10" id="KW-1185">Reference proteome</keyword>
<evidence type="ECO:0000256" key="5">
    <source>
        <dbReference type="ARBA" id="ARBA00023098"/>
    </source>
</evidence>
<feature type="compositionally biased region" description="Basic and acidic residues" evidence="7">
    <location>
        <begin position="398"/>
        <end position="409"/>
    </location>
</feature>
<accession>A0A0M0J2M8</accession>
<feature type="compositionally biased region" description="Pro residues" evidence="7">
    <location>
        <begin position="315"/>
        <end position="333"/>
    </location>
</feature>
<evidence type="ECO:0000256" key="3">
    <source>
        <dbReference type="ARBA" id="ARBA00022824"/>
    </source>
</evidence>
<feature type="transmembrane region" description="Helical" evidence="8">
    <location>
        <begin position="50"/>
        <end position="76"/>
    </location>
</feature>
<evidence type="ECO:0000313" key="9">
    <source>
        <dbReference type="EMBL" id="KOO20796.1"/>
    </source>
</evidence>
<protein>
    <submittedName>
        <fullName evidence="9">Seipin</fullName>
    </submittedName>
</protein>
<dbReference type="PANTHER" id="PTHR21212">
    <property type="entry name" value="BERNARDINELLI-SEIP CONGENITAL LIPODYSTROPHY 2 HOMOLOG BSCL2 PROTEIN"/>
    <property type="match status" value="1"/>
</dbReference>
<dbReference type="GO" id="GO:0006629">
    <property type="term" value="P:lipid metabolic process"/>
    <property type="evidence" value="ECO:0007669"/>
    <property type="project" value="UniProtKB-KW"/>
</dbReference>
<evidence type="ECO:0000256" key="4">
    <source>
        <dbReference type="ARBA" id="ARBA00022989"/>
    </source>
</evidence>
<evidence type="ECO:0000256" key="7">
    <source>
        <dbReference type="SAM" id="MobiDB-lite"/>
    </source>
</evidence>
<gene>
    <name evidence="9" type="ORF">Ctob_000188</name>
</gene>
<keyword evidence="5" id="KW-0443">Lipid metabolism</keyword>
<feature type="compositionally biased region" description="Basic and acidic residues" evidence="7">
    <location>
        <begin position="363"/>
        <end position="383"/>
    </location>
</feature>
<sequence>MLGMSYLAALPNALLSAVSSALYALLAFAWLATAQPRAALLRRGQSLSAILAYGALQLLVSFFLSAVLYAALYAAFVPAAEAVHELHFGLCQRPPPAAKGGAPTPLPARVARLTFTDDASALLASASGGGAAGAAAAVAAGSIVPPLVRAYEYAVDMCLRLPETPSNIDVGTFLASMRVASARNQSLLAVDRQLVLRYRSERVRAMWSYAFALPLLLGWVDEYQDACLTLTEGFLNLRHDPARRATLALVSPHACKLQLYAATLTFRARLSGLTYLMTAYSFTAASVGIGGLMLLHWVALLLYELRPVAGAEAKAPPPATERPVPAPPPPPLAPRAAPRAIFNTDDGDDGLGNDDDECSGDELDFRSEDGSYARGFDDGRGGPRGDSPFYPFDMPPARGDEGLRYRRGR</sequence>
<dbReference type="CDD" id="cd23995">
    <property type="entry name" value="Seipin_BSCL2_like"/>
    <property type="match status" value="1"/>
</dbReference>
<feature type="region of interest" description="Disordered" evidence="7">
    <location>
        <begin position="313"/>
        <end position="409"/>
    </location>
</feature>
<dbReference type="Pfam" id="PF06775">
    <property type="entry name" value="Seipin"/>
    <property type="match status" value="1"/>
</dbReference>
<name>A0A0M0J2M8_9EUKA</name>
<feature type="transmembrane region" description="Helical" evidence="8">
    <location>
        <begin position="279"/>
        <end position="303"/>
    </location>
</feature>
<keyword evidence="2 8" id="KW-0812">Transmembrane</keyword>
<dbReference type="OrthoDB" id="3990054at2759"/>
<evidence type="ECO:0000256" key="2">
    <source>
        <dbReference type="ARBA" id="ARBA00022692"/>
    </source>
</evidence>
<dbReference type="EMBL" id="JWZX01003412">
    <property type="protein sequence ID" value="KOO20796.1"/>
    <property type="molecule type" value="Genomic_DNA"/>
</dbReference>
<keyword evidence="4 8" id="KW-1133">Transmembrane helix</keyword>
<dbReference type="PANTHER" id="PTHR21212:SF0">
    <property type="entry name" value="SEIPIN"/>
    <property type="match status" value="1"/>
</dbReference>
<dbReference type="GO" id="GO:0005789">
    <property type="term" value="C:endoplasmic reticulum membrane"/>
    <property type="evidence" value="ECO:0007669"/>
    <property type="project" value="UniProtKB-SubCell"/>
</dbReference>
<evidence type="ECO:0000256" key="8">
    <source>
        <dbReference type="SAM" id="Phobius"/>
    </source>
</evidence>